<dbReference type="WBParaSite" id="TMUE_0000000139.1">
    <property type="protein sequence ID" value="TMUE_0000000139.1"/>
    <property type="gene ID" value="WBGene00296087"/>
</dbReference>
<dbReference type="Proteomes" id="UP000046395">
    <property type="component" value="Unassembled WGS sequence"/>
</dbReference>
<dbReference type="WBParaSite" id="TMUE_2000010090.1">
    <property type="protein sequence ID" value="TMUE_2000010090.1"/>
    <property type="gene ID" value="WBGene00300843"/>
</dbReference>
<organism evidence="1 2">
    <name type="scientific">Trichuris muris</name>
    <name type="common">Mouse whipworm</name>
    <dbReference type="NCBI Taxonomy" id="70415"/>
    <lineage>
        <taxon>Eukaryota</taxon>
        <taxon>Metazoa</taxon>
        <taxon>Ecdysozoa</taxon>
        <taxon>Nematoda</taxon>
        <taxon>Enoplea</taxon>
        <taxon>Dorylaimia</taxon>
        <taxon>Trichinellida</taxon>
        <taxon>Trichuridae</taxon>
        <taxon>Trichuris</taxon>
    </lineage>
</organism>
<reference evidence="1" key="1">
    <citation type="submission" date="2013-11" db="EMBL/GenBank/DDBJ databases">
        <authorList>
            <person name="Aslett M."/>
        </authorList>
    </citation>
    <scope>NUCLEOTIDE SEQUENCE [LARGE SCALE GENOMIC DNA]</scope>
    <source>
        <strain evidence="1">Edinburgh</strain>
    </source>
</reference>
<accession>A0A5S6PZ35</accession>
<name>A0A5S6PZ35_TRIMR</name>
<reference evidence="2 3" key="3">
    <citation type="submission" date="2019-12" db="UniProtKB">
        <authorList>
            <consortium name="WormBaseParasite"/>
        </authorList>
    </citation>
    <scope>IDENTIFICATION</scope>
</reference>
<evidence type="ECO:0000313" key="2">
    <source>
        <dbReference type="WBParaSite" id="TMUE_0000000139.1"/>
    </source>
</evidence>
<protein>
    <submittedName>
        <fullName evidence="2 3">Uncharacterized protein</fullName>
    </submittedName>
</protein>
<evidence type="ECO:0000313" key="1">
    <source>
        <dbReference type="Proteomes" id="UP000046395"/>
    </source>
</evidence>
<reference evidence="1" key="2">
    <citation type="submission" date="2014-03" db="EMBL/GenBank/DDBJ databases">
        <title>The whipworm genome and dual-species transcriptomics of an intimate host-pathogen interaction.</title>
        <authorList>
            <person name="Foth B.J."/>
            <person name="Tsai I.J."/>
            <person name="Reid A.J."/>
            <person name="Bancroft A.J."/>
            <person name="Nichol S."/>
            <person name="Tracey A."/>
            <person name="Holroyd N."/>
            <person name="Cotton J.A."/>
            <person name="Stanley E.J."/>
            <person name="Zarowiecki M."/>
            <person name="Liu J.Z."/>
            <person name="Huckvale T."/>
            <person name="Cooper P.J."/>
            <person name="Grencis R.K."/>
            <person name="Berriman M."/>
        </authorList>
    </citation>
    <scope>NUCLEOTIDE SEQUENCE [LARGE SCALE GENOMIC DNA]</scope>
    <source>
        <strain evidence="1">Edinburgh</strain>
    </source>
</reference>
<keyword evidence="1" id="KW-1185">Reference proteome</keyword>
<dbReference type="AlphaFoldDB" id="A0A5S6PZ35"/>
<proteinExistence type="predicted"/>
<evidence type="ECO:0000313" key="3">
    <source>
        <dbReference type="WBParaSite" id="TMUE_2000010090.1"/>
    </source>
</evidence>
<sequence>MNKEELGGCLARLESFGKVQPQHALLAVHAEKSFEPEPCVLQSDTELEHRFAELCSKASLDIPNLCCPNGLLRSTATSIMQTIEGLGWSA</sequence>